<protein>
    <submittedName>
        <fullName evidence="2">DUF3078 domain-containing protein</fullName>
    </submittedName>
</protein>
<organism evidence="2 3">
    <name type="scientific">Flavobacterium cerinum</name>
    <dbReference type="NCBI Taxonomy" id="2502784"/>
    <lineage>
        <taxon>Bacteria</taxon>
        <taxon>Pseudomonadati</taxon>
        <taxon>Bacteroidota</taxon>
        <taxon>Flavobacteriia</taxon>
        <taxon>Flavobacteriales</taxon>
        <taxon>Flavobacteriaceae</taxon>
        <taxon>Flavobacterium</taxon>
    </lineage>
</organism>
<evidence type="ECO:0000313" key="2">
    <source>
        <dbReference type="EMBL" id="RWW93782.1"/>
    </source>
</evidence>
<dbReference type="InterPro" id="IPR021428">
    <property type="entry name" value="DUF3078"/>
</dbReference>
<keyword evidence="1" id="KW-0732">Signal</keyword>
<gene>
    <name evidence="2" type="ORF">EPI11_14710</name>
</gene>
<dbReference type="Proteomes" id="UP000287527">
    <property type="component" value="Unassembled WGS sequence"/>
</dbReference>
<evidence type="ECO:0000313" key="3">
    <source>
        <dbReference type="Proteomes" id="UP000287527"/>
    </source>
</evidence>
<name>A0A3S3Q9T3_9FLAO</name>
<dbReference type="AlphaFoldDB" id="A0A3S3Q9T3"/>
<feature type="chain" id="PRO_5018586703" evidence="1">
    <location>
        <begin position="22"/>
        <end position="316"/>
    </location>
</feature>
<comment type="caution">
    <text evidence="2">The sequence shown here is derived from an EMBL/GenBank/DDBJ whole genome shotgun (WGS) entry which is preliminary data.</text>
</comment>
<dbReference type="OrthoDB" id="1495718at2"/>
<keyword evidence="3" id="KW-1185">Reference proteome</keyword>
<feature type="signal peptide" evidence="1">
    <location>
        <begin position="1"/>
        <end position="21"/>
    </location>
</feature>
<reference evidence="2 3" key="1">
    <citation type="submission" date="2019-01" db="EMBL/GenBank/DDBJ databases">
        <title>Flavobacterium sp. nov.,isolated from freshwater.</title>
        <authorList>
            <person name="Zhang R."/>
            <person name="Du Z.-J."/>
        </authorList>
    </citation>
    <scope>NUCLEOTIDE SEQUENCE [LARGE SCALE GENOMIC DNA]</scope>
    <source>
        <strain evidence="2 3">1E403</strain>
    </source>
</reference>
<accession>A0A3S3Q9T3</accession>
<dbReference type="Pfam" id="PF11276">
    <property type="entry name" value="DUF3078"/>
    <property type="match status" value="1"/>
</dbReference>
<sequence>MKLRALFMASLFIAFTQVSKAQVIVTTTLPDSITYWEKTNRVGFDINQIAFVNWSVGGNNSVAGLVKGAFIRRYTKGNMDWNNELILKYGLNRQEGQSTRKTDDQVELNSTFGYRNDTVSHWYYSAKFNFKTQFSNGYSYPNTVNEISGPFSPAYIFLGVGTEYIRKDLGFNAYFSPLTNKTTLVLNNTLADQGAFGVDAAIKDENGNILRHGKNSRTEVGILITNQFKRQIFTNIMLDNRVTLYTDYLNNFGNVDVDWQLQLDLTVNEYVKANIGMHMIYDDDIKSKREVAGVQLTEGPKIQLKQMIGVGLSYTF</sequence>
<evidence type="ECO:0000256" key="1">
    <source>
        <dbReference type="SAM" id="SignalP"/>
    </source>
</evidence>
<proteinExistence type="predicted"/>
<dbReference type="RefSeq" id="WP_128390738.1">
    <property type="nucleotide sequence ID" value="NZ_SBII01000011.1"/>
</dbReference>
<dbReference type="EMBL" id="SBII01000011">
    <property type="protein sequence ID" value="RWW93782.1"/>
    <property type="molecule type" value="Genomic_DNA"/>
</dbReference>